<proteinExistence type="predicted"/>
<organism evidence="1">
    <name type="scientific">marine sediment metagenome</name>
    <dbReference type="NCBI Taxonomy" id="412755"/>
    <lineage>
        <taxon>unclassified sequences</taxon>
        <taxon>metagenomes</taxon>
        <taxon>ecological metagenomes</taxon>
    </lineage>
</organism>
<dbReference type="AlphaFoldDB" id="X1E8C1"/>
<gene>
    <name evidence="1" type="ORF">S01H4_42357</name>
</gene>
<feature type="non-terminal residue" evidence="1">
    <location>
        <position position="1"/>
    </location>
</feature>
<sequence length="107" mass="12550">LDSSIFRYQPLYSRDRKTWDNWKEFDKGISQVPRYSREEYEKILDAFIDSGNDMVEIKVKGRTAVYVKQRLMEIIDSRGLGCDIGVSSVDKWLYLEKLISKESASNM</sequence>
<evidence type="ECO:0000313" key="1">
    <source>
        <dbReference type="EMBL" id="GAH04903.1"/>
    </source>
</evidence>
<reference evidence="1" key="1">
    <citation type="journal article" date="2014" name="Front. Microbiol.">
        <title>High frequency of phylogenetically diverse reductive dehalogenase-homologous genes in deep subseafloor sedimentary metagenomes.</title>
        <authorList>
            <person name="Kawai M."/>
            <person name="Futagami T."/>
            <person name="Toyoda A."/>
            <person name="Takaki Y."/>
            <person name="Nishi S."/>
            <person name="Hori S."/>
            <person name="Arai W."/>
            <person name="Tsubouchi T."/>
            <person name="Morono Y."/>
            <person name="Uchiyama I."/>
            <person name="Ito T."/>
            <person name="Fujiyama A."/>
            <person name="Inagaki F."/>
            <person name="Takami H."/>
        </authorList>
    </citation>
    <scope>NUCLEOTIDE SEQUENCE</scope>
    <source>
        <strain evidence="1">Expedition CK06-06</strain>
    </source>
</reference>
<protein>
    <submittedName>
        <fullName evidence="1">Uncharacterized protein</fullName>
    </submittedName>
</protein>
<name>X1E8C1_9ZZZZ</name>
<comment type="caution">
    <text evidence="1">The sequence shown here is derived from an EMBL/GenBank/DDBJ whole genome shotgun (WGS) entry which is preliminary data.</text>
</comment>
<dbReference type="EMBL" id="BART01023251">
    <property type="protein sequence ID" value="GAH04903.1"/>
    <property type="molecule type" value="Genomic_DNA"/>
</dbReference>
<accession>X1E8C1</accession>